<dbReference type="GO" id="GO:0005536">
    <property type="term" value="F:D-glucose binding"/>
    <property type="evidence" value="ECO:0007669"/>
    <property type="project" value="InterPro"/>
</dbReference>
<comment type="caution">
    <text evidence="12">The sequence shown here is derived from an EMBL/GenBank/DDBJ whole genome shotgun (WGS) entry which is preliminary data.</text>
</comment>
<dbReference type="PROSITE" id="PS51748">
    <property type="entry name" value="HEXOKINASE_2"/>
    <property type="match status" value="1"/>
</dbReference>
<evidence type="ECO:0000313" key="13">
    <source>
        <dbReference type="EMBL" id="KAF7165505.1"/>
    </source>
</evidence>
<dbReference type="SUPFAM" id="SSF53067">
    <property type="entry name" value="Actin-like ATPase domain"/>
    <property type="match status" value="2"/>
</dbReference>
<dbReference type="PANTHER" id="PTHR19443">
    <property type="entry name" value="HEXOKINASE"/>
    <property type="match status" value="1"/>
</dbReference>
<keyword evidence="8" id="KW-0324">Glycolysis</keyword>
<accession>A0A8H6PC91</accession>
<evidence type="ECO:0000259" key="9">
    <source>
        <dbReference type="Pfam" id="PF00349"/>
    </source>
</evidence>
<organism evidence="12 14">
    <name type="scientific">Aspergillus hiratsukae</name>
    <dbReference type="NCBI Taxonomy" id="1194566"/>
    <lineage>
        <taxon>Eukaryota</taxon>
        <taxon>Fungi</taxon>
        <taxon>Dikarya</taxon>
        <taxon>Ascomycota</taxon>
        <taxon>Pezizomycotina</taxon>
        <taxon>Eurotiomycetes</taxon>
        <taxon>Eurotiomycetidae</taxon>
        <taxon>Eurotiales</taxon>
        <taxon>Aspergillaceae</taxon>
        <taxon>Aspergillus</taxon>
        <taxon>Aspergillus subgen. Fumigati</taxon>
    </lineage>
</organism>
<dbReference type="FunFam" id="3.30.420.40:FF:000034">
    <property type="entry name" value="Phosphotransferase"/>
    <property type="match status" value="1"/>
</dbReference>
<evidence type="ECO:0000256" key="3">
    <source>
        <dbReference type="ARBA" id="ARBA00012323"/>
    </source>
</evidence>
<keyword evidence="6" id="KW-0418">Kinase</keyword>
<dbReference type="EMBL" id="JACBAD010001969">
    <property type="protein sequence ID" value="KAF7125719.1"/>
    <property type="molecule type" value="Genomic_DNA"/>
</dbReference>
<evidence type="ECO:0000256" key="6">
    <source>
        <dbReference type="ARBA" id="ARBA00022777"/>
    </source>
</evidence>
<name>A0A8H6PC91_9EURO</name>
<dbReference type="Proteomes" id="UP000662466">
    <property type="component" value="Unassembled WGS sequence"/>
</dbReference>
<dbReference type="GO" id="GO:0005829">
    <property type="term" value="C:cytosol"/>
    <property type="evidence" value="ECO:0007669"/>
    <property type="project" value="TreeGrafter"/>
</dbReference>
<dbReference type="GO" id="GO:0004340">
    <property type="term" value="F:glucokinase activity"/>
    <property type="evidence" value="ECO:0007669"/>
    <property type="project" value="UniProtKB-EC"/>
</dbReference>
<keyword evidence="14" id="KW-1185">Reference proteome</keyword>
<evidence type="ECO:0000256" key="7">
    <source>
        <dbReference type="ARBA" id="ARBA00022840"/>
    </source>
</evidence>
<evidence type="ECO:0000259" key="11">
    <source>
        <dbReference type="Pfam" id="PF03727"/>
    </source>
</evidence>
<feature type="domain" description="Aminoglycoside phosphotransferase" evidence="10">
    <location>
        <begin position="84"/>
        <end position="257"/>
    </location>
</feature>
<evidence type="ECO:0000313" key="14">
    <source>
        <dbReference type="Proteomes" id="UP000630445"/>
    </source>
</evidence>
<dbReference type="EC" id="2.7.1.2" evidence="3"/>
<dbReference type="Gene3D" id="3.30.420.40">
    <property type="match status" value="1"/>
</dbReference>
<protein>
    <recommendedName>
        <fullName evidence="3">glucokinase</fullName>
        <ecNumber evidence="3">2.7.1.2</ecNumber>
    </recommendedName>
</protein>
<dbReference type="Pfam" id="PF00349">
    <property type="entry name" value="Hexokinase_1"/>
    <property type="match status" value="1"/>
</dbReference>
<keyword evidence="5" id="KW-0547">Nucleotide-binding</keyword>
<dbReference type="Proteomes" id="UP000630445">
    <property type="component" value="Unassembled WGS sequence"/>
</dbReference>
<dbReference type="UniPathway" id="UPA00109">
    <property type="reaction ID" value="UER00180"/>
</dbReference>
<dbReference type="EMBL" id="JACBAF010002166">
    <property type="protein sequence ID" value="KAF7165505.1"/>
    <property type="molecule type" value="Genomic_DNA"/>
</dbReference>
<gene>
    <name evidence="12" type="ORF">CNMCM5793_002012</name>
    <name evidence="13" type="ORF">CNMCM6106_001624</name>
</gene>
<dbReference type="Gene3D" id="3.40.367.20">
    <property type="match status" value="1"/>
</dbReference>
<evidence type="ECO:0000256" key="1">
    <source>
        <dbReference type="ARBA" id="ARBA00004888"/>
    </source>
</evidence>
<dbReference type="OrthoDB" id="419537at2759"/>
<feature type="domain" description="Hexokinase C-terminal" evidence="11">
    <location>
        <begin position="697"/>
        <end position="985"/>
    </location>
</feature>
<dbReference type="GO" id="GO:0006096">
    <property type="term" value="P:glycolytic process"/>
    <property type="evidence" value="ECO:0007669"/>
    <property type="project" value="UniProtKB-UniPathway"/>
</dbReference>
<keyword evidence="4" id="KW-0808">Transferase</keyword>
<keyword evidence="7" id="KW-0067">ATP-binding</keyword>
<dbReference type="GO" id="GO:0005524">
    <property type="term" value="F:ATP binding"/>
    <property type="evidence" value="ECO:0007669"/>
    <property type="project" value="UniProtKB-KW"/>
</dbReference>
<dbReference type="Pfam" id="PF01636">
    <property type="entry name" value="APH"/>
    <property type="match status" value="1"/>
</dbReference>
<dbReference type="InterPro" id="IPR001312">
    <property type="entry name" value="Hexokinase"/>
</dbReference>
<dbReference type="PRINTS" id="PR00475">
    <property type="entry name" value="HEXOKINASE"/>
</dbReference>
<comment type="pathway">
    <text evidence="1">Carbohydrate degradation; glycolysis; D-glyceraldehyde 3-phosphate and glycerone phosphate from D-glucose: step 1/4.</text>
</comment>
<comment type="similarity">
    <text evidence="2">Belongs to the hexokinase family.</text>
</comment>
<proteinExistence type="inferred from homology"/>
<dbReference type="AlphaFoldDB" id="A0A8H6PC91"/>
<dbReference type="InterPro" id="IPR043129">
    <property type="entry name" value="ATPase_NBD"/>
</dbReference>
<dbReference type="InterPro" id="IPR022673">
    <property type="entry name" value="Hexokinase_C"/>
</dbReference>
<dbReference type="GO" id="GO:0005739">
    <property type="term" value="C:mitochondrion"/>
    <property type="evidence" value="ECO:0007669"/>
    <property type="project" value="TreeGrafter"/>
</dbReference>
<dbReference type="SUPFAM" id="SSF56112">
    <property type="entry name" value="Protein kinase-like (PK-like)"/>
    <property type="match status" value="1"/>
</dbReference>
<dbReference type="PANTHER" id="PTHR19443:SF30">
    <property type="entry name" value="GLUCOKINASE-1-RELATED"/>
    <property type="match status" value="1"/>
</dbReference>
<evidence type="ECO:0000256" key="4">
    <source>
        <dbReference type="ARBA" id="ARBA00022679"/>
    </source>
</evidence>
<evidence type="ECO:0000313" key="12">
    <source>
        <dbReference type="EMBL" id="KAF7125719.1"/>
    </source>
</evidence>
<evidence type="ECO:0000256" key="5">
    <source>
        <dbReference type="ARBA" id="ARBA00022741"/>
    </source>
</evidence>
<sequence>MTRTMASWKRNRIYSNTLLGGSSEPYRLEEIRRTERRVQSDVDALVRALCSATKRSVSDLACLSKLAEGGFNRVLQPSFNDGYEVIVRLPYRLSVPKHLATASEAAILDLLRHNGVPVPKVLAYSADEPNPVGAEYVMLEKLEGISLNHSSLVLLCNMNGGTPSEIYWVSTVVLRLWQTRLHVEQYLRELHQFKAMSPASDTRLLSDYLKLAPYLEVPSDHPLARPVLRHPDFSPNNILVNSSNDIVGVIDWQHAVVLPLCLCAGIPDHFQNWGDPISETLAKPQTQLPENFESLDRSEQELIQETIRRRLVHFYYAALTMRQMPDHFDTLRDENSILRAKLLNRANAPWEGDSQSLRCDHAIDCPVHFSEEEMLQCTKDHDQEQGKLQELTEMREFIGIDVVGWVPGDEHLERARAIAQSMKAGLMEHAKSELERTALLDHFPFDDHDEEATNSKLLNTYVAAERRKSSGCAMDIIVMAKTIHKQQRNPLAQAEQIALEFGLSPEHVRRVTRHFIRQLKDGLANHRVWQLPSYVRSVPTGKEKGQFLAVDLGGSNCRICLVDLHGDSTFTVTQSKHSVPPDVMVNCSYRPLFGFLAQRIADFVDAHLNPASQSPYRLGFTFSFTCEQTSLAGGRLIHWDKGWDIPDAVGRDPCVMLQEAIDELGLPVVVTVLANDSVGTLLTRAYSSGQNASTFGAVIFGTGTNAAYVEKLANVRRLDVKASADDIMVMNTEWGCLDDKMEVLPRTSFDDALDAASVDPGSQMFEKRVSGLYLGELLRLAIIQMLQTDAFDMKVDKTSKVFQPGGIDCRFLSGLALFDPGDIDGGTKLIQDTLSAEKVSHADVQAIRLLATSIARRAARLAGASLAAIIIQSGRLEVPYKRSRQTTSVPIGRINCFHRRFLIFIGMNSLGSKPLPCQTESPETCPAEETIDIGADGSLIEFYPGFEAKMRGAMRDVPEIGQAGERRIRIGLAKDGSGVGAALMAQAASQSESEK</sequence>
<dbReference type="GO" id="GO:0001678">
    <property type="term" value="P:intracellular glucose homeostasis"/>
    <property type="evidence" value="ECO:0007669"/>
    <property type="project" value="InterPro"/>
</dbReference>
<evidence type="ECO:0000256" key="2">
    <source>
        <dbReference type="ARBA" id="ARBA00009225"/>
    </source>
</evidence>
<evidence type="ECO:0000256" key="8">
    <source>
        <dbReference type="ARBA" id="ARBA00023152"/>
    </source>
</evidence>
<dbReference type="Pfam" id="PF03727">
    <property type="entry name" value="Hexokinase_2"/>
    <property type="match status" value="1"/>
</dbReference>
<feature type="domain" description="Hexokinase N-terminal" evidence="9">
    <location>
        <begin position="494"/>
        <end position="686"/>
    </location>
</feature>
<reference evidence="12" key="1">
    <citation type="submission" date="2020-06" db="EMBL/GenBank/DDBJ databases">
        <title>Draft genome sequences of strains closely related to Aspergillus parafelis and Aspergillus hiratsukae.</title>
        <authorList>
            <person name="Dos Santos R.A.C."/>
            <person name="Rivero-Menendez O."/>
            <person name="Steenwyk J.L."/>
            <person name="Mead M.E."/>
            <person name="Goldman G.H."/>
            <person name="Alastruey-Izquierdo A."/>
            <person name="Rokas A."/>
        </authorList>
    </citation>
    <scope>NUCLEOTIDE SEQUENCE</scope>
    <source>
        <strain evidence="12">CNM-CM5793</strain>
        <strain evidence="13">CNM-CM6106</strain>
    </source>
</reference>
<dbReference type="InterPro" id="IPR022672">
    <property type="entry name" value="Hexokinase_N"/>
</dbReference>
<evidence type="ECO:0000259" key="10">
    <source>
        <dbReference type="Pfam" id="PF01636"/>
    </source>
</evidence>
<dbReference type="GO" id="GO:0008865">
    <property type="term" value="F:fructokinase activity"/>
    <property type="evidence" value="ECO:0007669"/>
    <property type="project" value="TreeGrafter"/>
</dbReference>
<dbReference type="Gene3D" id="3.90.1200.10">
    <property type="match status" value="1"/>
</dbReference>
<dbReference type="InterPro" id="IPR011009">
    <property type="entry name" value="Kinase-like_dom_sf"/>
</dbReference>
<dbReference type="GO" id="GO:0006006">
    <property type="term" value="P:glucose metabolic process"/>
    <property type="evidence" value="ECO:0007669"/>
    <property type="project" value="TreeGrafter"/>
</dbReference>
<dbReference type="InterPro" id="IPR002575">
    <property type="entry name" value="Aminoglycoside_PTrfase"/>
</dbReference>